<comment type="caution">
    <text evidence="1">The sequence shown here is derived from an EMBL/GenBank/DDBJ whole genome shotgun (WGS) entry which is preliminary data.</text>
</comment>
<protein>
    <submittedName>
        <fullName evidence="1">Uncharacterized protein</fullName>
    </submittedName>
</protein>
<name>A0A7J6PJR2_PEROL</name>
<dbReference type="EMBL" id="JABANP010000011">
    <property type="protein sequence ID" value="KAF4696349.1"/>
    <property type="molecule type" value="Genomic_DNA"/>
</dbReference>
<dbReference type="Proteomes" id="UP000541610">
    <property type="component" value="Unassembled WGS sequence"/>
</dbReference>
<accession>A0A7J6PJR2</accession>
<dbReference type="OrthoDB" id="468827at2759"/>
<reference evidence="1 2" key="1">
    <citation type="submission" date="2020-04" db="EMBL/GenBank/DDBJ databases">
        <title>Perkinsus olseni comparative genomics.</title>
        <authorList>
            <person name="Bogema D.R."/>
        </authorList>
    </citation>
    <scope>NUCLEOTIDE SEQUENCE [LARGE SCALE GENOMIC DNA]</scope>
    <source>
        <strain evidence="1">00978-12</strain>
    </source>
</reference>
<organism evidence="1 2">
    <name type="scientific">Perkinsus olseni</name>
    <name type="common">Perkinsus atlanticus</name>
    <dbReference type="NCBI Taxonomy" id="32597"/>
    <lineage>
        <taxon>Eukaryota</taxon>
        <taxon>Sar</taxon>
        <taxon>Alveolata</taxon>
        <taxon>Perkinsozoa</taxon>
        <taxon>Perkinsea</taxon>
        <taxon>Perkinsida</taxon>
        <taxon>Perkinsidae</taxon>
        <taxon>Perkinsus</taxon>
    </lineage>
</organism>
<proteinExistence type="predicted"/>
<evidence type="ECO:0000313" key="1">
    <source>
        <dbReference type="EMBL" id="KAF4696349.1"/>
    </source>
</evidence>
<evidence type="ECO:0000313" key="2">
    <source>
        <dbReference type="Proteomes" id="UP000541610"/>
    </source>
</evidence>
<dbReference type="AlphaFoldDB" id="A0A7J6PJR2"/>
<sequence>MYNELKIPFEQGSDALHRINICLHQGTWTAYLGKKLLEGGRIIQLLYPVELSLKESSMNRAKWEPLPFFFSRKPISLERRYLPRPGTLEADGRVYVNITETSIDQRQAELIFAFNTVSPPTVPIINERYMKYAYRDARFPSGLMTALSFAPVPLVRYKPTDKVGQFLSANRECWQLAVVDDDVDLQNFAKTVEAALELPELNVHNILLCYPGSAWQLKLGSIYRSITLRYSEQRSDGEGLVTQTPPYEAAPPLKRTKLGTV</sequence>
<gene>
    <name evidence="1" type="ORF">FOZ60_000800</name>
</gene>